<accession>A0ABN9TPJ1</accession>
<name>A0ABN9TPJ1_9DINO</name>
<dbReference type="EMBL" id="CAUYUJ010014934">
    <property type="protein sequence ID" value="CAK0847831.1"/>
    <property type="molecule type" value="Genomic_DNA"/>
</dbReference>
<protein>
    <submittedName>
        <fullName evidence="1">Uncharacterized protein</fullName>
    </submittedName>
</protein>
<evidence type="ECO:0000313" key="1">
    <source>
        <dbReference type="EMBL" id="CAK0847831.1"/>
    </source>
</evidence>
<reference evidence="1" key="1">
    <citation type="submission" date="2023-10" db="EMBL/GenBank/DDBJ databases">
        <authorList>
            <person name="Chen Y."/>
            <person name="Shah S."/>
            <person name="Dougan E. K."/>
            <person name="Thang M."/>
            <person name="Chan C."/>
        </authorList>
    </citation>
    <scope>NUCLEOTIDE SEQUENCE [LARGE SCALE GENOMIC DNA]</scope>
</reference>
<dbReference type="Proteomes" id="UP001189429">
    <property type="component" value="Unassembled WGS sequence"/>
</dbReference>
<proteinExistence type="predicted"/>
<gene>
    <name evidence="1" type="ORF">PCOR1329_LOCUS40932</name>
</gene>
<feature type="non-terminal residue" evidence="1">
    <location>
        <position position="190"/>
    </location>
</feature>
<sequence length="190" mass="20546">MARGRARRRIATGGGGGVPRISIDSLFVGQKSDLTPLTVPGMKGEERSMVMCANVPLIGFQHGSCPVQWLSECLRMLSFPGLLPKSDGEPTIVDVTSRAKDRPAHESQANGPIEGTSSIIEDLIRCCEDRLDFRCEKVFSSDHPAVAWLVQHVGWVHSLFTVGGDGKTAGGRHAGKRVRIPLRAFGECIL</sequence>
<evidence type="ECO:0000313" key="2">
    <source>
        <dbReference type="Proteomes" id="UP001189429"/>
    </source>
</evidence>
<organism evidence="1 2">
    <name type="scientific">Prorocentrum cordatum</name>
    <dbReference type="NCBI Taxonomy" id="2364126"/>
    <lineage>
        <taxon>Eukaryota</taxon>
        <taxon>Sar</taxon>
        <taxon>Alveolata</taxon>
        <taxon>Dinophyceae</taxon>
        <taxon>Prorocentrales</taxon>
        <taxon>Prorocentraceae</taxon>
        <taxon>Prorocentrum</taxon>
    </lineage>
</organism>
<comment type="caution">
    <text evidence="1">The sequence shown here is derived from an EMBL/GenBank/DDBJ whole genome shotgun (WGS) entry which is preliminary data.</text>
</comment>
<keyword evidence="2" id="KW-1185">Reference proteome</keyword>